<dbReference type="InterPro" id="IPR017972">
    <property type="entry name" value="Cyt_P450_CS"/>
</dbReference>
<evidence type="ECO:0000256" key="3">
    <source>
        <dbReference type="ARBA" id="ARBA00004721"/>
    </source>
</evidence>
<keyword evidence="8 15" id="KW-1133">Transmembrane helix</keyword>
<dbReference type="InterPro" id="IPR001128">
    <property type="entry name" value="Cyt_P450"/>
</dbReference>
<comment type="similarity">
    <text evidence="4 14">Belongs to the cytochrome P450 family.</text>
</comment>
<dbReference type="GO" id="GO:0005506">
    <property type="term" value="F:iron ion binding"/>
    <property type="evidence" value="ECO:0007669"/>
    <property type="project" value="InterPro"/>
</dbReference>
<dbReference type="OrthoDB" id="1470350at2759"/>
<evidence type="ECO:0000256" key="4">
    <source>
        <dbReference type="ARBA" id="ARBA00010617"/>
    </source>
</evidence>
<dbReference type="Gene3D" id="1.10.630.10">
    <property type="entry name" value="Cytochrome P450"/>
    <property type="match status" value="1"/>
</dbReference>
<dbReference type="PROSITE" id="PS00086">
    <property type="entry name" value="CYTOCHROME_P450"/>
    <property type="match status" value="1"/>
</dbReference>
<dbReference type="PANTHER" id="PTHR24305">
    <property type="entry name" value="CYTOCHROME P450"/>
    <property type="match status" value="1"/>
</dbReference>
<dbReference type="PANTHER" id="PTHR24305:SF166">
    <property type="entry name" value="CYTOCHROME P450 12A4, MITOCHONDRIAL-RELATED"/>
    <property type="match status" value="1"/>
</dbReference>
<comment type="cofactor">
    <cofactor evidence="1 13">
        <name>heme</name>
        <dbReference type="ChEBI" id="CHEBI:30413"/>
    </cofactor>
</comment>
<keyword evidence="9 14" id="KW-0560">Oxidoreductase</keyword>
<evidence type="ECO:0000256" key="5">
    <source>
        <dbReference type="ARBA" id="ARBA00022617"/>
    </source>
</evidence>
<dbReference type="Proteomes" id="UP000053593">
    <property type="component" value="Unassembled WGS sequence"/>
</dbReference>
<evidence type="ECO:0000256" key="13">
    <source>
        <dbReference type="PIRSR" id="PIRSR602401-1"/>
    </source>
</evidence>
<keyword evidence="6 15" id="KW-0812">Transmembrane</keyword>
<evidence type="ECO:0000256" key="14">
    <source>
        <dbReference type="RuleBase" id="RU000461"/>
    </source>
</evidence>
<sequence length="544" mass="61936">MSIFVAKAALALMLIPVTYVLYCGILYRHNRKSLKYLRGPPKTSFFMGAEYELMLQEEAYQLESKWFKEYGTAFRASTYFSEDLLMVADPGALQYILHTSGYRFPKPQDVTQSSRFLNGCGIINAEGEVHNRHRKALNPAFSAKQLRQFLELFQQSTAKLASKWQQQLDDATDGELVVNVCHWLPKTTLDIIGESAFNYKFGSLDGKETELGNIFENLFVDSRIHLPKLQLLYRSFRRDLPTPIADFLLNFPTKEEKRFLGFLTASKKIGKPILEKGTKEKIPEEEGKDILSILVRANQEVDEKKSMNEDEVLSQITTFLVAGHETTASATTWILYSLAKHPKIQARVYQEIQDLRELIGANEPTVQDLDSMPYLNAVIKETLRCFPIVPHITREAHSDDVIPLEFPVAGVSGDPVSRIPVSKGQRILIDIAVYNKLPQIWGEDAEEWRPERFLESFKMAATTVGVYSNLLTFSAGIRACIGWRFAVMELQALVFGLLEKFEFCPPPSGELDEIQAVSFALIMPMKRNRWREGKQMPLFVKARN</sequence>
<dbReference type="GO" id="GO:0016705">
    <property type="term" value="F:oxidoreductase activity, acting on paired donors, with incorporation or reduction of molecular oxygen"/>
    <property type="evidence" value="ECO:0007669"/>
    <property type="project" value="InterPro"/>
</dbReference>
<evidence type="ECO:0000256" key="9">
    <source>
        <dbReference type="ARBA" id="ARBA00023002"/>
    </source>
</evidence>
<dbReference type="EMBL" id="KN834765">
    <property type="protein sequence ID" value="KIK62961.1"/>
    <property type="molecule type" value="Genomic_DNA"/>
</dbReference>
<keyword evidence="11 14" id="KW-0503">Monooxygenase</keyword>
<keyword evidence="17" id="KW-1185">Reference proteome</keyword>
<dbReference type="GO" id="GO:0004497">
    <property type="term" value="F:monooxygenase activity"/>
    <property type="evidence" value="ECO:0007669"/>
    <property type="project" value="UniProtKB-KW"/>
</dbReference>
<dbReference type="InterPro" id="IPR036396">
    <property type="entry name" value="Cyt_P450_sf"/>
</dbReference>
<feature type="binding site" description="axial binding residue" evidence="13">
    <location>
        <position position="480"/>
    </location>
    <ligand>
        <name>heme</name>
        <dbReference type="ChEBI" id="CHEBI:30413"/>
    </ligand>
    <ligandPart>
        <name>Fe</name>
        <dbReference type="ChEBI" id="CHEBI:18248"/>
    </ligandPart>
</feature>
<keyword evidence="12 15" id="KW-0472">Membrane</keyword>
<dbReference type="InterPro" id="IPR002401">
    <property type="entry name" value="Cyt_P450_E_grp-I"/>
</dbReference>
<dbReference type="PRINTS" id="PR00463">
    <property type="entry name" value="EP450I"/>
</dbReference>
<evidence type="ECO:0000256" key="15">
    <source>
        <dbReference type="SAM" id="Phobius"/>
    </source>
</evidence>
<organism evidence="16 17">
    <name type="scientific">Collybiopsis luxurians FD-317 M1</name>
    <dbReference type="NCBI Taxonomy" id="944289"/>
    <lineage>
        <taxon>Eukaryota</taxon>
        <taxon>Fungi</taxon>
        <taxon>Dikarya</taxon>
        <taxon>Basidiomycota</taxon>
        <taxon>Agaricomycotina</taxon>
        <taxon>Agaricomycetes</taxon>
        <taxon>Agaricomycetidae</taxon>
        <taxon>Agaricales</taxon>
        <taxon>Marasmiineae</taxon>
        <taxon>Omphalotaceae</taxon>
        <taxon>Collybiopsis</taxon>
        <taxon>Collybiopsis luxurians</taxon>
    </lineage>
</organism>
<keyword evidence="7 13" id="KW-0479">Metal-binding</keyword>
<dbReference type="AlphaFoldDB" id="A0A0D0C497"/>
<dbReference type="GO" id="GO:0020037">
    <property type="term" value="F:heme binding"/>
    <property type="evidence" value="ECO:0007669"/>
    <property type="project" value="InterPro"/>
</dbReference>
<name>A0A0D0C497_9AGAR</name>
<dbReference type="HOGENOM" id="CLU_001570_5_11_1"/>
<comment type="subcellular location">
    <subcellularLocation>
        <location evidence="2">Membrane</location>
    </subcellularLocation>
</comment>
<dbReference type="Pfam" id="PF00067">
    <property type="entry name" value="p450"/>
    <property type="match status" value="1"/>
</dbReference>
<dbReference type="PRINTS" id="PR00385">
    <property type="entry name" value="P450"/>
</dbReference>
<gene>
    <name evidence="16" type="ORF">GYMLUDRAFT_41250</name>
</gene>
<evidence type="ECO:0000256" key="12">
    <source>
        <dbReference type="ARBA" id="ARBA00023136"/>
    </source>
</evidence>
<comment type="pathway">
    <text evidence="3">Secondary metabolite biosynthesis; terpenoid biosynthesis.</text>
</comment>
<evidence type="ECO:0000313" key="17">
    <source>
        <dbReference type="Proteomes" id="UP000053593"/>
    </source>
</evidence>
<evidence type="ECO:0000256" key="7">
    <source>
        <dbReference type="ARBA" id="ARBA00022723"/>
    </source>
</evidence>
<dbReference type="InterPro" id="IPR050121">
    <property type="entry name" value="Cytochrome_P450_monoxygenase"/>
</dbReference>
<evidence type="ECO:0000313" key="16">
    <source>
        <dbReference type="EMBL" id="KIK62961.1"/>
    </source>
</evidence>
<accession>A0A0D0C497</accession>
<dbReference type="SUPFAM" id="SSF48264">
    <property type="entry name" value="Cytochrome P450"/>
    <property type="match status" value="1"/>
</dbReference>
<keyword evidence="5 13" id="KW-0349">Heme</keyword>
<evidence type="ECO:0000256" key="2">
    <source>
        <dbReference type="ARBA" id="ARBA00004370"/>
    </source>
</evidence>
<evidence type="ECO:0000256" key="10">
    <source>
        <dbReference type="ARBA" id="ARBA00023004"/>
    </source>
</evidence>
<reference evidence="16 17" key="1">
    <citation type="submission" date="2014-04" db="EMBL/GenBank/DDBJ databases">
        <title>Evolutionary Origins and Diversification of the Mycorrhizal Mutualists.</title>
        <authorList>
            <consortium name="DOE Joint Genome Institute"/>
            <consortium name="Mycorrhizal Genomics Consortium"/>
            <person name="Kohler A."/>
            <person name="Kuo A."/>
            <person name="Nagy L.G."/>
            <person name="Floudas D."/>
            <person name="Copeland A."/>
            <person name="Barry K.W."/>
            <person name="Cichocki N."/>
            <person name="Veneault-Fourrey C."/>
            <person name="LaButti K."/>
            <person name="Lindquist E.A."/>
            <person name="Lipzen A."/>
            <person name="Lundell T."/>
            <person name="Morin E."/>
            <person name="Murat C."/>
            <person name="Riley R."/>
            <person name="Ohm R."/>
            <person name="Sun H."/>
            <person name="Tunlid A."/>
            <person name="Henrissat B."/>
            <person name="Grigoriev I.V."/>
            <person name="Hibbett D.S."/>
            <person name="Martin F."/>
        </authorList>
    </citation>
    <scope>NUCLEOTIDE SEQUENCE [LARGE SCALE GENOMIC DNA]</scope>
    <source>
        <strain evidence="16 17">FD-317 M1</strain>
    </source>
</reference>
<evidence type="ECO:0000256" key="8">
    <source>
        <dbReference type="ARBA" id="ARBA00022989"/>
    </source>
</evidence>
<feature type="transmembrane region" description="Helical" evidence="15">
    <location>
        <begin position="6"/>
        <end position="27"/>
    </location>
</feature>
<protein>
    <submittedName>
        <fullName evidence="16">Unplaced genomic scaffold GYMLUscaffold_17, whole genome shotgun sequence</fullName>
    </submittedName>
</protein>
<dbReference type="GO" id="GO:0016020">
    <property type="term" value="C:membrane"/>
    <property type="evidence" value="ECO:0007669"/>
    <property type="project" value="UniProtKB-SubCell"/>
</dbReference>
<proteinExistence type="inferred from homology"/>
<keyword evidence="10 13" id="KW-0408">Iron</keyword>
<evidence type="ECO:0000256" key="11">
    <source>
        <dbReference type="ARBA" id="ARBA00023033"/>
    </source>
</evidence>
<dbReference type="CDD" id="cd11069">
    <property type="entry name" value="CYP_FUM15-like"/>
    <property type="match status" value="1"/>
</dbReference>
<evidence type="ECO:0000256" key="1">
    <source>
        <dbReference type="ARBA" id="ARBA00001971"/>
    </source>
</evidence>
<evidence type="ECO:0000256" key="6">
    <source>
        <dbReference type="ARBA" id="ARBA00022692"/>
    </source>
</evidence>